<gene>
    <name evidence="3" type="primary">HERC4_0</name>
    <name evidence="3" type="ORF">g.67878</name>
</gene>
<feature type="repeat" description="RCC1" evidence="2">
    <location>
        <begin position="314"/>
        <end position="366"/>
    </location>
</feature>
<dbReference type="InterPro" id="IPR051210">
    <property type="entry name" value="Ub_ligase/GEF_domain"/>
</dbReference>
<name>A0A146KP17_LYGHE</name>
<organism evidence="3">
    <name type="scientific">Lygus hesperus</name>
    <name type="common">Western plant bug</name>
    <dbReference type="NCBI Taxonomy" id="30085"/>
    <lineage>
        <taxon>Eukaryota</taxon>
        <taxon>Metazoa</taxon>
        <taxon>Ecdysozoa</taxon>
        <taxon>Arthropoda</taxon>
        <taxon>Hexapoda</taxon>
        <taxon>Insecta</taxon>
        <taxon>Pterygota</taxon>
        <taxon>Neoptera</taxon>
        <taxon>Paraneoptera</taxon>
        <taxon>Hemiptera</taxon>
        <taxon>Heteroptera</taxon>
        <taxon>Panheteroptera</taxon>
        <taxon>Cimicomorpha</taxon>
        <taxon>Miridae</taxon>
        <taxon>Mirini</taxon>
        <taxon>Lygus</taxon>
    </lineage>
</organism>
<dbReference type="PROSITE" id="PS00626">
    <property type="entry name" value="RCC1_2"/>
    <property type="match status" value="1"/>
</dbReference>
<dbReference type="PRINTS" id="PR00633">
    <property type="entry name" value="RCCNDNSATION"/>
</dbReference>
<dbReference type="Gene3D" id="2.130.10.30">
    <property type="entry name" value="Regulator of chromosome condensation 1/beta-lactamase-inhibitor protein II"/>
    <property type="match status" value="2"/>
</dbReference>
<dbReference type="InterPro" id="IPR000408">
    <property type="entry name" value="Reg_chr_condens"/>
</dbReference>
<dbReference type="PROSITE" id="PS50012">
    <property type="entry name" value="RCC1_3"/>
    <property type="match status" value="1"/>
</dbReference>
<evidence type="ECO:0000313" key="3">
    <source>
        <dbReference type="EMBL" id="JAP96769.1"/>
    </source>
</evidence>
<keyword evidence="1" id="KW-0677">Repeat</keyword>
<dbReference type="EMBL" id="GDHC01021859">
    <property type="protein sequence ID" value="JAP96769.1"/>
    <property type="molecule type" value="Transcribed_RNA"/>
</dbReference>
<dbReference type="InterPro" id="IPR009091">
    <property type="entry name" value="RCC1/BLIP-II"/>
</dbReference>
<accession>A0A146KP17</accession>
<evidence type="ECO:0000256" key="2">
    <source>
        <dbReference type="PROSITE-ProRule" id="PRU00235"/>
    </source>
</evidence>
<sequence>MEFSSLKKLEILKHMTDEELRNIKYLQVYGSGAFGRYSTDRSALFVTHDDEVFLTGVNSMVGLLPAVPRVNKEASQGKCIKVDALSGLGIIKIVVGSSIGAALSSKGEVYTWGYVEYPVVNVTDGDTKMYESYVANKTCERCSRHNYAQLLIGSTSISRCGCGYWPNHSPYSPPSFDTTVRRFVSFSVPVLCPKCENPTSPKVLDYSNKFHFCPKCNMMLEVPGSDKINNFLLTKSSFGTLPPQKLEICESWKIRNIYCGASFLVMEETSSDRLLFKGVIGNNEYQFFIVNPDNIRFKSVSCGGDHLAVISDKGELYTCGLGDKGQLGYRWSSCDMNHLTLRKVKLECSVVKVCCGYSSTACIMSDGSIM</sequence>
<reference evidence="3" key="1">
    <citation type="journal article" date="2016" name="Gigascience">
        <title>De novo construction of an expanded transcriptome assembly for the western tarnished plant bug, Lygus hesperus.</title>
        <authorList>
            <person name="Tassone E.E."/>
            <person name="Geib S.M."/>
            <person name="Hall B."/>
            <person name="Fabrick J.A."/>
            <person name="Brent C.S."/>
            <person name="Hull J.J."/>
        </authorList>
    </citation>
    <scope>NUCLEOTIDE SEQUENCE</scope>
</reference>
<dbReference type="SUPFAM" id="SSF50985">
    <property type="entry name" value="RCC1/BLIP-II"/>
    <property type="match status" value="1"/>
</dbReference>
<feature type="non-terminal residue" evidence="3">
    <location>
        <position position="370"/>
    </location>
</feature>
<dbReference type="PANTHER" id="PTHR22870:SF466">
    <property type="entry name" value="ANKYRIN REPEAT-CONTAINING PROTEIN"/>
    <property type="match status" value="1"/>
</dbReference>
<dbReference type="Pfam" id="PF13540">
    <property type="entry name" value="RCC1_2"/>
    <property type="match status" value="1"/>
</dbReference>
<proteinExistence type="predicted"/>
<protein>
    <submittedName>
        <fullName evidence="3">Putative E3 ubiquitin-protein ligase HERC4</fullName>
    </submittedName>
</protein>
<dbReference type="AlphaFoldDB" id="A0A146KP17"/>
<dbReference type="PANTHER" id="PTHR22870">
    <property type="entry name" value="REGULATOR OF CHROMOSOME CONDENSATION"/>
    <property type="match status" value="1"/>
</dbReference>
<evidence type="ECO:0000256" key="1">
    <source>
        <dbReference type="ARBA" id="ARBA00022737"/>
    </source>
</evidence>